<organism evidence="12 13">
    <name type="scientific">Corynespora cassiicola Philippines</name>
    <dbReference type="NCBI Taxonomy" id="1448308"/>
    <lineage>
        <taxon>Eukaryota</taxon>
        <taxon>Fungi</taxon>
        <taxon>Dikarya</taxon>
        <taxon>Ascomycota</taxon>
        <taxon>Pezizomycotina</taxon>
        <taxon>Dothideomycetes</taxon>
        <taxon>Pleosporomycetidae</taxon>
        <taxon>Pleosporales</taxon>
        <taxon>Corynesporascaceae</taxon>
        <taxon>Corynespora</taxon>
    </lineage>
</organism>
<dbReference type="InterPro" id="IPR027417">
    <property type="entry name" value="P-loop_NTPase"/>
</dbReference>
<dbReference type="Gene3D" id="3.40.50.300">
    <property type="entry name" value="P-loop containing nucleotide triphosphate hydrolases"/>
    <property type="match status" value="1"/>
</dbReference>
<keyword evidence="7 9" id="KW-1133">Transmembrane helix</keyword>
<dbReference type="GO" id="GO:0016887">
    <property type="term" value="F:ATP hydrolysis activity"/>
    <property type="evidence" value="ECO:0007669"/>
    <property type="project" value="InterPro"/>
</dbReference>
<comment type="similarity">
    <text evidence="2">Belongs to the ABC transporter superfamily. ABCC family. Conjugate transporter (TC 3.A.1.208) subfamily.</text>
</comment>
<dbReference type="STRING" id="1448308.A0A2T2NWB4"/>
<dbReference type="SUPFAM" id="SSF90123">
    <property type="entry name" value="ABC transporter transmembrane region"/>
    <property type="match status" value="1"/>
</dbReference>
<evidence type="ECO:0000259" key="10">
    <source>
        <dbReference type="PROSITE" id="PS50893"/>
    </source>
</evidence>
<dbReference type="InterPro" id="IPR011527">
    <property type="entry name" value="ABC1_TM_dom"/>
</dbReference>
<dbReference type="InterPro" id="IPR017871">
    <property type="entry name" value="ABC_transporter-like_CS"/>
</dbReference>
<evidence type="ECO:0000259" key="11">
    <source>
        <dbReference type="PROSITE" id="PS50929"/>
    </source>
</evidence>
<dbReference type="PROSITE" id="PS50893">
    <property type="entry name" value="ABC_TRANSPORTER_2"/>
    <property type="match status" value="1"/>
</dbReference>
<evidence type="ECO:0000256" key="1">
    <source>
        <dbReference type="ARBA" id="ARBA00004141"/>
    </source>
</evidence>
<feature type="transmembrane region" description="Helical" evidence="9">
    <location>
        <begin position="143"/>
        <end position="161"/>
    </location>
</feature>
<keyword evidence="6" id="KW-0067">ATP-binding</keyword>
<dbReference type="PANTHER" id="PTHR24223">
    <property type="entry name" value="ATP-BINDING CASSETTE SUB-FAMILY C"/>
    <property type="match status" value="1"/>
</dbReference>
<dbReference type="Pfam" id="PF00005">
    <property type="entry name" value="ABC_tran"/>
    <property type="match status" value="1"/>
</dbReference>
<dbReference type="GO" id="GO:0005524">
    <property type="term" value="F:ATP binding"/>
    <property type="evidence" value="ECO:0007669"/>
    <property type="project" value="UniProtKB-KW"/>
</dbReference>
<evidence type="ECO:0000313" key="12">
    <source>
        <dbReference type="EMBL" id="PSN69690.1"/>
    </source>
</evidence>
<evidence type="ECO:0000256" key="8">
    <source>
        <dbReference type="ARBA" id="ARBA00023136"/>
    </source>
</evidence>
<evidence type="ECO:0000256" key="6">
    <source>
        <dbReference type="ARBA" id="ARBA00022840"/>
    </source>
</evidence>
<comment type="subcellular location">
    <subcellularLocation>
        <location evidence="1">Membrane</location>
        <topology evidence="1">Multi-pass membrane protein</topology>
    </subcellularLocation>
</comment>
<evidence type="ECO:0000256" key="3">
    <source>
        <dbReference type="ARBA" id="ARBA00022448"/>
    </source>
</evidence>
<name>A0A2T2NWB4_CORCC</name>
<dbReference type="GO" id="GO:0140359">
    <property type="term" value="F:ABC-type transporter activity"/>
    <property type="evidence" value="ECO:0007669"/>
    <property type="project" value="InterPro"/>
</dbReference>
<proteinExistence type="inferred from homology"/>
<keyword evidence="5" id="KW-0547">Nucleotide-binding</keyword>
<evidence type="ECO:0000256" key="9">
    <source>
        <dbReference type="SAM" id="Phobius"/>
    </source>
</evidence>
<dbReference type="SUPFAM" id="SSF52540">
    <property type="entry name" value="P-loop containing nucleoside triphosphate hydrolases"/>
    <property type="match status" value="1"/>
</dbReference>
<dbReference type="EMBL" id="KZ678132">
    <property type="protein sequence ID" value="PSN69690.1"/>
    <property type="molecule type" value="Genomic_DNA"/>
</dbReference>
<dbReference type="PANTHER" id="PTHR24223:SF456">
    <property type="entry name" value="MULTIDRUG RESISTANCE-ASSOCIATED PROTEIN LETHAL(2)03659"/>
    <property type="match status" value="1"/>
</dbReference>
<keyword evidence="8 9" id="KW-0472">Membrane</keyword>
<accession>A0A2T2NWB4</accession>
<dbReference type="CDD" id="cd18604">
    <property type="entry name" value="ABC_6TM_VMR1_D2_like"/>
    <property type="match status" value="1"/>
</dbReference>
<gene>
    <name evidence="12" type="ORF">BS50DRAFT_661588</name>
</gene>
<keyword evidence="13" id="KW-1185">Reference proteome</keyword>
<dbReference type="InterPro" id="IPR036640">
    <property type="entry name" value="ABC1_TM_sf"/>
</dbReference>
<feature type="transmembrane region" description="Helical" evidence="9">
    <location>
        <begin position="45"/>
        <end position="72"/>
    </location>
</feature>
<dbReference type="InterPro" id="IPR050173">
    <property type="entry name" value="ABC_transporter_C-like"/>
</dbReference>
<dbReference type="CDD" id="cd03244">
    <property type="entry name" value="ABCC_MRP_domain2"/>
    <property type="match status" value="1"/>
</dbReference>
<feature type="domain" description="ABC transmembrane type-1" evidence="11">
    <location>
        <begin position="1"/>
        <end position="197"/>
    </location>
</feature>
<reference evidence="12 13" key="1">
    <citation type="journal article" date="2018" name="Front. Microbiol.">
        <title>Genome-Wide Analysis of Corynespora cassiicola Leaf Fall Disease Putative Effectors.</title>
        <authorList>
            <person name="Lopez D."/>
            <person name="Ribeiro S."/>
            <person name="Label P."/>
            <person name="Fumanal B."/>
            <person name="Venisse J.S."/>
            <person name="Kohler A."/>
            <person name="de Oliveira R.R."/>
            <person name="Labutti K."/>
            <person name="Lipzen A."/>
            <person name="Lail K."/>
            <person name="Bauer D."/>
            <person name="Ohm R.A."/>
            <person name="Barry K.W."/>
            <person name="Spatafora J."/>
            <person name="Grigoriev I.V."/>
            <person name="Martin F.M."/>
            <person name="Pujade-Renaud V."/>
        </authorList>
    </citation>
    <scope>NUCLEOTIDE SEQUENCE [LARGE SCALE GENOMIC DNA]</scope>
    <source>
        <strain evidence="12 13">Philippines</strain>
    </source>
</reference>
<evidence type="ECO:0000256" key="4">
    <source>
        <dbReference type="ARBA" id="ARBA00022692"/>
    </source>
</evidence>
<evidence type="ECO:0000313" key="13">
    <source>
        <dbReference type="Proteomes" id="UP000240883"/>
    </source>
</evidence>
<protein>
    <submittedName>
        <fullName evidence="12">P-loop containing nucleoside triphosphate hydrolase protein</fullName>
    </submittedName>
</protein>
<sequence>MHVPLRWLDTVPTGRIFNRFTVDKNAIDEGIPATWIDLLNDSLNLFGICVASFLASPWLLLPGFALIGFTILPGRKYIVLRRNLQRIESLSKSPVFDLFNSTIAELSTIRAFGKTKIYTIAINDHLDVWTMNTFYIALANRGFSFRMALIGALFTLASGLVLTRIRIGAAAIGFALSFVIDFSESLRFTTKWFADLEPKMNAMERVLEAISKGDPPVSTWPVFGSVVFERICVSYERHLPPVLRNLSLQIQHGERVGVPQSGRILIDGIDISTLPLQNLRSKLAIIPQNPFLFSGTIRFSLDPLQEYTDVEIYSTLFKLELNDRLGSYGGEDSSTLDTAGSKNVSLFEDLPHPILECGRNLSQGQQQLVCIARTALSQPKVVVFDEATSSVDMATDQLIQRAIRGCFHDSTLIVIAHRLSTISDFDKIICIDHGQVVESGSPLTLWEEEGMFRRMCNKAEGSERVNLYKAFKQ</sequence>
<evidence type="ECO:0000256" key="7">
    <source>
        <dbReference type="ARBA" id="ARBA00022989"/>
    </source>
</evidence>
<feature type="domain" description="ABC transporter" evidence="10">
    <location>
        <begin position="226"/>
        <end position="458"/>
    </location>
</feature>
<keyword evidence="12" id="KW-0378">Hydrolase</keyword>
<evidence type="ECO:0000256" key="2">
    <source>
        <dbReference type="ARBA" id="ARBA00009726"/>
    </source>
</evidence>
<dbReference type="OrthoDB" id="6500128at2759"/>
<dbReference type="Proteomes" id="UP000240883">
    <property type="component" value="Unassembled WGS sequence"/>
</dbReference>
<keyword evidence="4 9" id="KW-0812">Transmembrane</keyword>
<dbReference type="Pfam" id="PF00664">
    <property type="entry name" value="ABC_membrane"/>
    <property type="match status" value="1"/>
</dbReference>
<dbReference type="InterPro" id="IPR003439">
    <property type="entry name" value="ABC_transporter-like_ATP-bd"/>
</dbReference>
<dbReference type="Gene3D" id="1.20.1560.10">
    <property type="entry name" value="ABC transporter type 1, transmembrane domain"/>
    <property type="match status" value="1"/>
</dbReference>
<keyword evidence="3" id="KW-0813">Transport</keyword>
<dbReference type="PROSITE" id="PS00211">
    <property type="entry name" value="ABC_TRANSPORTER_1"/>
    <property type="match status" value="1"/>
</dbReference>
<evidence type="ECO:0000256" key="5">
    <source>
        <dbReference type="ARBA" id="ARBA00022741"/>
    </source>
</evidence>
<dbReference type="GO" id="GO:0016020">
    <property type="term" value="C:membrane"/>
    <property type="evidence" value="ECO:0007669"/>
    <property type="project" value="UniProtKB-SubCell"/>
</dbReference>
<dbReference type="PROSITE" id="PS50929">
    <property type="entry name" value="ABC_TM1F"/>
    <property type="match status" value="1"/>
</dbReference>
<dbReference type="AlphaFoldDB" id="A0A2T2NWB4"/>